<dbReference type="EC" id="2.7.7.49" evidence="1"/>
<reference evidence="5 6" key="1">
    <citation type="submission" date="2022-12" db="EMBL/GenBank/DDBJ databases">
        <title>Chromosome-level genome assembly of true bugs.</title>
        <authorList>
            <person name="Ma L."/>
            <person name="Li H."/>
        </authorList>
    </citation>
    <scope>NUCLEOTIDE SEQUENCE [LARGE SCALE GENOMIC DNA]</scope>
    <source>
        <strain evidence="5">Lab_2022b</strain>
    </source>
</reference>
<dbReference type="Proteomes" id="UP001461498">
    <property type="component" value="Unassembled WGS sequence"/>
</dbReference>
<evidence type="ECO:0000313" key="5">
    <source>
        <dbReference type="EMBL" id="KAK9511945.1"/>
    </source>
</evidence>
<dbReference type="EMBL" id="JAPXFL010000001">
    <property type="protein sequence ID" value="KAK9511945.1"/>
    <property type="molecule type" value="Genomic_DNA"/>
</dbReference>
<proteinExistence type="predicted"/>
<evidence type="ECO:0000313" key="6">
    <source>
        <dbReference type="Proteomes" id="UP001461498"/>
    </source>
</evidence>
<dbReference type="PANTHER" id="PTHR37984">
    <property type="entry name" value="PROTEIN CBG26694"/>
    <property type="match status" value="1"/>
</dbReference>
<dbReference type="InterPro" id="IPR012337">
    <property type="entry name" value="RNaseH-like_sf"/>
</dbReference>
<dbReference type="Gene3D" id="3.30.420.10">
    <property type="entry name" value="Ribonuclease H-like superfamily/Ribonuclease H"/>
    <property type="match status" value="1"/>
</dbReference>
<evidence type="ECO:0000259" key="4">
    <source>
        <dbReference type="Pfam" id="PF22938"/>
    </source>
</evidence>
<keyword evidence="2" id="KW-0472">Membrane</keyword>
<keyword evidence="2" id="KW-1133">Transmembrane helix</keyword>
<evidence type="ECO:0000256" key="1">
    <source>
        <dbReference type="ARBA" id="ARBA00012493"/>
    </source>
</evidence>
<dbReference type="Pfam" id="PF17921">
    <property type="entry name" value="Integrase_H2C2"/>
    <property type="match status" value="1"/>
</dbReference>
<accession>A0AAW1DQF5</accession>
<dbReference type="GO" id="GO:0003964">
    <property type="term" value="F:RNA-directed DNA polymerase activity"/>
    <property type="evidence" value="ECO:0007669"/>
    <property type="project" value="UniProtKB-EC"/>
</dbReference>
<dbReference type="InterPro" id="IPR050951">
    <property type="entry name" value="Retrovirus_Pol_polyprotein"/>
</dbReference>
<dbReference type="AlphaFoldDB" id="A0AAW1DQF5"/>
<organism evidence="5 6">
    <name type="scientific">Rhynocoris fuscipes</name>
    <dbReference type="NCBI Taxonomy" id="488301"/>
    <lineage>
        <taxon>Eukaryota</taxon>
        <taxon>Metazoa</taxon>
        <taxon>Ecdysozoa</taxon>
        <taxon>Arthropoda</taxon>
        <taxon>Hexapoda</taxon>
        <taxon>Insecta</taxon>
        <taxon>Pterygota</taxon>
        <taxon>Neoptera</taxon>
        <taxon>Paraneoptera</taxon>
        <taxon>Hemiptera</taxon>
        <taxon>Heteroptera</taxon>
        <taxon>Panheteroptera</taxon>
        <taxon>Cimicomorpha</taxon>
        <taxon>Reduviidae</taxon>
        <taxon>Harpactorinae</taxon>
        <taxon>Harpactorini</taxon>
        <taxon>Rhynocoris</taxon>
    </lineage>
</organism>
<dbReference type="Pfam" id="PF22938">
    <property type="entry name" value="Integrase_p58_C"/>
    <property type="match status" value="1"/>
</dbReference>
<evidence type="ECO:0000256" key="2">
    <source>
        <dbReference type="SAM" id="Phobius"/>
    </source>
</evidence>
<dbReference type="InterPro" id="IPR054465">
    <property type="entry name" value="Integrase_p58-like_C"/>
</dbReference>
<feature type="transmembrane region" description="Helical" evidence="2">
    <location>
        <begin position="415"/>
        <end position="432"/>
    </location>
</feature>
<name>A0AAW1DQF5_9HEMI</name>
<feature type="domain" description="Integrase zinc-binding" evidence="3">
    <location>
        <begin position="84"/>
        <end position="139"/>
    </location>
</feature>
<dbReference type="PANTHER" id="PTHR37984:SF15">
    <property type="entry name" value="INTEGRASE CATALYTIC DOMAIN-CONTAINING PROTEIN"/>
    <property type="match status" value="1"/>
</dbReference>
<sequence>MPIRLYFISGMRSFSKPHSYIVYLTFLLSVNLYIELLNNHDVHSVNAVETRKQKLLKDKAQENIIQPTEEIENNQSLERLLLIVPKIYRNELLSLCHEGTSSHLGVTKSKDRLARHFFWPNCYKDMEDFVRSCDKCQKAGEKKKGPLRLVPIISEVFSKINVDAVGPLPVTPSGKKYIITAMCMSSKYPDAVAVSDISSPSVVDALLQIFRRMGFPKEIQHDQGKSGSTLGTDWDPHVYAALFALRTVTHESTGFIPAELVHEKNLRSPVSLLYNKILQPEKVQNTIVEYIFRLINRLKRCQEQAIEKMEETRDKRKLWYDRNDVKREFQVGDKVLVLATSPNNKLSVQWQGPGEIESKISDVNYIVNMPGKKDKSQIYHINLLKPYYSRPEVINIVEIDEFYLESYSVSIFPTLSYPIFSLGVGILVFNYLSGSEFTGDKYYQLISKAEELLGGTGDVQSNSNSSFTERQNN</sequence>
<protein>
    <recommendedName>
        <fullName evidence="1">RNA-directed DNA polymerase</fullName>
        <ecNumber evidence="1">2.7.7.49</ecNumber>
    </recommendedName>
</protein>
<dbReference type="InterPro" id="IPR041588">
    <property type="entry name" value="Integrase_H2C2"/>
</dbReference>
<dbReference type="InterPro" id="IPR036397">
    <property type="entry name" value="RNaseH_sf"/>
</dbReference>
<evidence type="ECO:0000259" key="3">
    <source>
        <dbReference type="Pfam" id="PF17921"/>
    </source>
</evidence>
<dbReference type="FunFam" id="1.10.340.70:FF:000001">
    <property type="entry name" value="Retrovirus-related Pol polyprotein from transposon gypsy-like Protein"/>
    <property type="match status" value="1"/>
</dbReference>
<keyword evidence="6" id="KW-1185">Reference proteome</keyword>
<keyword evidence="2" id="KW-0812">Transmembrane</keyword>
<dbReference type="GO" id="GO:0003676">
    <property type="term" value="F:nucleic acid binding"/>
    <property type="evidence" value="ECO:0007669"/>
    <property type="project" value="InterPro"/>
</dbReference>
<comment type="caution">
    <text evidence="5">The sequence shown here is derived from an EMBL/GenBank/DDBJ whole genome shotgun (WGS) entry which is preliminary data.</text>
</comment>
<dbReference type="Gene3D" id="1.10.340.70">
    <property type="match status" value="1"/>
</dbReference>
<gene>
    <name evidence="5" type="ORF">O3M35_000502</name>
</gene>
<feature type="domain" description="Integrase p58-like C-terminal" evidence="4">
    <location>
        <begin position="352"/>
        <end position="386"/>
    </location>
</feature>
<dbReference type="SUPFAM" id="SSF53098">
    <property type="entry name" value="Ribonuclease H-like"/>
    <property type="match status" value="1"/>
</dbReference>